<evidence type="ECO:0000256" key="1">
    <source>
        <dbReference type="ARBA" id="ARBA00022741"/>
    </source>
</evidence>
<name>A0A0B6CQ48_FRATU</name>
<dbReference type="InterPro" id="IPR003439">
    <property type="entry name" value="ABC_transporter-like_ATP-bd"/>
</dbReference>
<dbReference type="RefSeq" id="WP_003016834.1">
    <property type="nucleotide sequence ID" value="NZ_CP009693.1"/>
</dbReference>
<dbReference type="PROSITE" id="PS00211">
    <property type="entry name" value="ABC_TRANSPORTER_1"/>
    <property type="match status" value="1"/>
</dbReference>
<dbReference type="KEGG" id="ftc:DA46_1238"/>
<dbReference type="InterPro" id="IPR003593">
    <property type="entry name" value="AAA+_ATPase"/>
</dbReference>
<organism evidence="5">
    <name type="scientific">Francisella tularensis subsp. holarctica</name>
    <dbReference type="NCBI Taxonomy" id="119857"/>
    <lineage>
        <taxon>Bacteria</taxon>
        <taxon>Pseudomonadati</taxon>
        <taxon>Pseudomonadota</taxon>
        <taxon>Gammaproteobacteria</taxon>
        <taxon>Thiotrichales</taxon>
        <taxon>Francisellaceae</taxon>
        <taxon>Francisella</taxon>
    </lineage>
</organism>
<dbReference type="GO" id="GO:0016887">
    <property type="term" value="F:ATP hydrolysis activity"/>
    <property type="evidence" value="ECO:0007669"/>
    <property type="project" value="InterPro"/>
</dbReference>
<sequence length="310" mass="34708">MISDKDDQLIIDVKNLTKVYGDKTVVDNISLQVKQGDIYGFLGPNGSGKTTSIRMVCGLLPITKGEGTCLGYDIGTHASIIKQQVGYMTQKFTLYPDLTVRENLKIFARLHSLKNIKEAVDKTIDNLQIGKARANQKAYELSGGWKQRLALGVATIHDPKLLLLDEPTAGVDPKARREFWDYISTLSSKGITTLVSTHYMDKAERCNKLSYIAYGKLLSSGTQKDIIDSCGIKTYNISGKNVYSLVLELQDNTEIEHVSMFDSSVHLSVKNNIDITHIQTKYEQFEWQSIETSLEDAFIYLMSSQKDNFA</sequence>
<dbReference type="EMBL" id="JAAGJP010000066">
    <property type="protein sequence ID" value="NDS68960.1"/>
    <property type="molecule type" value="Genomic_DNA"/>
</dbReference>
<dbReference type="HOGENOM" id="CLU_000604_1_2_6"/>
<protein>
    <submittedName>
        <fullName evidence="5">ABC transporter ATP-binding protein</fullName>
    </submittedName>
</protein>
<reference evidence="5" key="2">
    <citation type="submission" date="2020-02" db="EMBL/GenBank/DDBJ databases">
        <title>Using affinity propagation clustering for identifying bacterial clades and subclades with whole-genome sequences of Francisella tularensis.</title>
        <authorList>
            <person name="Homeier-Bachmann T."/>
            <person name="Abdel-Glil M.Y."/>
            <person name="Hackbart A."/>
            <person name="Hotzel H."/>
            <person name="Tomaso H."/>
        </authorList>
    </citation>
    <scope>NUCLEOTIDE SEQUENCE</scope>
    <source>
        <strain evidence="5">15T0085</strain>
        <strain evidence="4">17T1429</strain>
    </source>
</reference>
<keyword evidence="2 5" id="KW-0067">ATP-binding</keyword>
<evidence type="ECO:0000313" key="4">
    <source>
        <dbReference type="EMBL" id="NDR89483.1"/>
    </source>
</evidence>
<keyword evidence="1" id="KW-0547">Nucleotide-binding</keyword>
<comment type="caution">
    <text evidence="5">The sequence shown here is derived from an EMBL/GenBank/DDBJ whole genome shotgun (WGS) entry which is preliminary data.</text>
</comment>
<gene>
    <name evidence="5" type="ORF">FWI86_08200</name>
    <name evidence="4" type="ORF">FWJ04_07750</name>
</gene>
<proteinExistence type="predicted"/>
<dbReference type="Gene3D" id="3.40.50.300">
    <property type="entry name" value="P-loop containing nucleotide triphosphate hydrolases"/>
    <property type="match status" value="1"/>
</dbReference>
<dbReference type="Pfam" id="PF00005">
    <property type="entry name" value="ABC_tran"/>
    <property type="match status" value="1"/>
</dbReference>
<dbReference type="SMART" id="SM00382">
    <property type="entry name" value="AAA"/>
    <property type="match status" value="1"/>
</dbReference>
<dbReference type="CDD" id="cd03230">
    <property type="entry name" value="ABC_DR_subfamily_A"/>
    <property type="match status" value="1"/>
</dbReference>
<dbReference type="EMBL" id="JAAGKH010000068">
    <property type="protein sequence ID" value="NDR89483.1"/>
    <property type="molecule type" value="Genomic_DNA"/>
</dbReference>
<reference evidence="5" key="1">
    <citation type="submission" date="2019-08" db="EMBL/GenBank/DDBJ databases">
        <authorList>
            <person name="Busch A."/>
        </authorList>
    </citation>
    <scope>NUCLEOTIDE SEQUENCE</scope>
    <source>
        <strain evidence="5">15T0085</strain>
        <strain evidence="4">17T1429</strain>
    </source>
</reference>
<dbReference type="SUPFAM" id="SSF52540">
    <property type="entry name" value="P-loop containing nucleoside triphosphate hydrolases"/>
    <property type="match status" value="1"/>
</dbReference>
<dbReference type="KEGG" id="ftv:CH67_1910"/>
<accession>A0A0B6CQ48</accession>
<dbReference type="InterPro" id="IPR017871">
    <property type="entry name" value="ABC_transporter-like_CS"/>
</dbReference>
<evidence type="ECO:0000259" key="3">
    <source>
        <dbReference type="PROSITE" id="PS50893"/>
    </source>
</evidence>
<dbReference type="KEGG" id="ftz:CH68_1639"/>
<dbReference type="AlphaFoldDB" id="A0A0B6CQ48"/>
<dbReference type="PANTHER" id="PTHR43038">
    <property type="entry name" value="ATP-BINDING CASSETTE, SUB-FAMILY H, MEMBER 1"/>
    <property type="match status" value="1"/>
</dbReference>
<dbReference type="PANTHER" id="PTHR43038:SF3">
    <property type="entry name" value="ABC TRANSPORTER G FAMILY MEMBER 20 ISOFORM X1"/>
    <property type="match status" value="1"/>
</dbReference>
<evidence type="ECO:0000313" key="5">
    <source>
        <dbReference type="EMBL" id="NDS68960.1"/>
    </source>
</evidence>
<evidence type="ECO:0000256" key="2">
    <source>
        <dbReference type="ARBA" id="ARBA00022840"/>
    </source>
</evidence>
<dbReference type="PROSITE" id="PS50893">
    <property type="entry name" value="ABC_TRANSPORTER_2"/>
    <property type="match status" value="1"/>
</dbReference>
<feature type="domain" description="ABC transporter" evidence="3">
    <location>
        <begin position="11"/>
        <end position="239"/>
    </location>
</feature>
<dbReference type="eggNOG" id="COG1131">
    <property type="taxonomic scope" value="Bacteria"/>
</dbReference>
<dbReference type="GO" id="GO:0005524">
    <property type="term" value="F:ATP binding"/>
    <property type="evidence" value="ECO:0007669"/>
    <property type="project" value="UniProtKB-KW"/>
</dbReference>
<dbReference type="OMA" id="RTIIHEP"/>
<dbReference type="InterPro" id="IPR027417">
    <property type="entry name" value="P-loop_NTPase"/>
</dbReference>